<feature type="compositionally biased region" description="Low complexity" evidence="1">
    <location>
        <begin position="49"/>
        <end position="58"/>
    </location>
</feature>
<reference evidence="2" key="1">
    <citation type="submission" date="2013-12" db="EMBL/GenBank/DDBJ databases">
        <title>The Genome Sequence of Aphanomyces astaci APO3.</title>
        <authorList>
            <consortium name="The Broad Institute Genomics Platform"/>
            <person name="Russ C."/>
            <person name="Tyler B."/>
            <person name="van West P."/>
            <person name="Dieguez-Uribeondo J."/>
            <person name="Young S.K."/>
            <person name="Zeng Q."/>
            <person name="Gargeya S."/>
            <person name="Fitzgerald M."/>
            <person name="Abouelleil A."/>
            <person name="Alvarado L."/>
            <person name="Chapman S.B."/>
            <person name="Gainer-Dewar J."/>
            <person name="Goldberg J."/>
            <person name="Griggs A."/>
            <person name="Gujja S."/>
            <person name="Hansen M."/>
            <person name="Howarth C."/>
            <person name="Imamovic A."/>
            <person name="Ireland A."/>
            <person name="Larimer J."/>
            <person name="McCowan C."/>
            <person name="Murphy C."/>
            <person name="Pearson M."/>
            <person name="Poon T.W."/>
            <person name="Priest M."/>
            <person name="Roberts A."/>
            <person name="Saif S."/>
            <person name="Shea T."/>
            <person name="Sykes S."/>
            <person name="Wortman J."/>
            <person name="Nusbaum C."/>
            <person name="Birren B."/>
        </authorList>
    </citation>
    <scope>NUCLEOTIDE SEQUENCE [LARGE SCALE GENOMIC DNA]</scope>
    <source>
        <strain evidence="2">APO3</strain>
    </source>
</reference>
<name>W4H6J1_APHAT</name>
<feature type="compositionally biased region" description="Polar residues" evidence="1">
    <location>
        <begin position="69"/>
        <end position="84"/>
    </location>
</feature>
<feature type="region of interest" description="Disordered" evidence="1">
    <location>
        <begin position="126"/>
        <end position="155"/>
    </location>
</feature>
<dbReference type="InterPro" id="IPR036034">
    <property type="entry name" value="PDZ_sf"/>
</dbReference>
<proteinExistence type="predicted"/>
<dbReference type="GeneID" id="20803128"/>
<protein>
    <recommendedName>
        <fullName evidence="3">PDZ domain-containing protein</fullName>
    </recommendedName>
</protein>
<feature type="region of interest" description="Disordered" evidence="1">
    <location>
        <begin position="41"/>
        <end position="99"/>
    </location>
</feature>
<dbReference type="SUPFAM" id="SSF50156">
    <property type="entry name" value="PDZ domain-like"/>
    <property type="match status" value="1"/>
</dbReference>
<accession>W4H6J1</accession>
<dbReference type="RefSeq" id="XP_009822488.1">
    <property type="nucleotide sequence ID" value="XM_009824186.1"/>
</dbReference>
<evidence type="ECO:0000313" key="2">
    <source>
        <dbReference type="EMBL" id="ETV87625.1"/>
    </source>
</evidence>
<organism evidence="2">
    <name type="scientific">Aphanomyces astaci</name>
    <name type="common">Crayfish plague agent</name>
    <dbReference type="NCBI Taxonomy" id="112090"/>
    <lineage>
        <taxon>Eukaryota</taxon>
        <taxon>Sar</taxon>
        <taxon>Stramenopiles</taxon>
        <taxon>Oomycota</taxon>
        <taxon>Saprolegniomycetes</taxon>
        <taxon>Saprolegniales</taxon>
        <taxon>Verrucalvaceae</taxon>
        <taxon>Aphanomyces</taxon>
    </lineage>
</organism>
<dbReference type="AlphaFoldDB" id="W4H6J1"/>
<gene>
    <name evidence="2" type="ORF">H257_01132</name>
</gene>
<sequence length="275" mass="29848">MYSTLYCVRAPSRAERTVDRQPRSMLRCACLCNEDDNAVGLTTRRRNQPSSSPSSPSSYARFSHEAKTSLESFQLDNTASSSSRPSHKDTIDSPTLKDYTQHMASTTLASDWQEMRSRDVGHATATPVFLKKQPVSPPKANTPKQPANVSPVRRDDRQVGSLYRTYSSSEVAADGDPHSIVLVRVPPGPTGLVLRPHTSAPVVVDGFEPVYTSEYPSGGPGPIESSDEDVGPGSLLVAIDNVSLLNASYADVVALLQATDGNAWREFVFQTYASE</sequence>
<evidence type="ECO:0008006" key="3">
    <source>
        <dbReference type="Google" id="ProtNLM"/>
    </source>
</evidence>
<dbReference type="VEuPathDB" id="FungiDB:H257_01132"/>
<dbReference type="EMBL" id="KI913115">
    <property type="protein sequence ID" value="ETV87625.1"/>
    <property type="molecule type" value="Genomic_DNA"/>
</dbReference>
<evidence type="ECO:0000256" key="1">
    <source>
        <dbReference type="SAM" id="MobiDB-lite"/>
    </source>
</evidence>
<dbReference type="OrthoDB" id="63052at2759"/>